<dbReference type="Proteomes" id="UP000249661">
    <property type="component" value="Unassembled WGS sequence"/>
</dbReference>
<evidence type="ECO:0000313" key="2">
    <source>
        <dbReference type="Proteomes" id="UP000249661"/>
    </source>
</evidence>
<organism evidence="1 2">
    <name type="scientific">Aspergillus aculeatinus CBS 121060</name>
    <dbReference type="NCBI Taxonomy" id="1448322"/>
    <lineage>
        <taxon>Eukaryota</taxon>
        <taxon>Fungi</taxon>
        <taxon>Dikarya</taxon>
        <taxon>Ascomycota</taxon>
        <taxon>Pezizomycotina</taxon>
        <taxon>Eurotiomycetes</taxon>
        <taxon>Eurotiomycetidae</taxon>
        <taxon>Eurotiales</taxon>
        <taxon>Aspergillaceae</taxon>
        <taxon>Aspergillus</taxon>
        <taxon>Aspergillus subgen. Circumdati</taxon>
    </lineage>
</organism>
<gene>
    <name evidence="1" type="ORF">BO66DRAFT_394440</name>
</gene>
<accession>A0ACD1GZI8</accession>
<proteinExistence type="predicted"/>
<sequence length="70" mass="8029">MPKAERYQEGLNPSEPAIASPRSAVEIPASAIRTSFHRWRDDDNTNIVYRQSLHLHPIRSQPKKQGPKRP</sequence>
<protein>
    <submittedName>
        <fullName evidence="1">Uncharacterized protein</fullName>
    </submittedName>
</protein>
<reference evidence="1" key="1">
    <citation type="submission" date="2018-02" db="EMBL/GenBank/DDBJ databases">
        <title>The genomes of Aspergillus section Nigri reveals drivers in fungal speciation.</title>
        <authorList>
            <consortium name="DOE Joint Genome Institute"/>
            <person name="Vesth T.C."/>
            <person name="Nybo J."/>
            <person name="Theobald S."/>
            <person name="Brandl J."/>
            <person name="Frisvad J.C."/>
            <person name="Nielsen K.F."/>
            <person name="Lyhne E.K."/>
            <person name="Kogle M.E."/>
            <person name="Kuo A."/>
            <person name="Riley R."/>
            <person name="Clum A."/>
            <person name="Nolan M."/>
            <person name="Lipzen A."/>
            <person name="Salamov A."/>
            <person name="Henrissat B."/>
            <person name="Wiebenga A."/>
            <person name="De vries R.P."/>
            <person name="Grigoriev I.V."/>
            <person name="Mortensen U.H."/>
            <person name="Andersen M.R."/>
            <person name="Baker S.E."/>
        </authorList>
    </citation>
    <scope>NUCLEOTIDE SEQUENCE</scope>
    <source>
        <strain evidence="1">CBS 121060</strain>
    </source>
</reference>
<evidence type="ECO:0000313" key="1">
    <source>
        <dbReference type="EMBL" id="RAH66713.1"/>
    </source>
</evidence>
<name>A0ACD1GZI8_9EURO</name>
<dbReference type="EMBL" id="KZ824980">
    <property type="protein sequence ID" value="RAH66713.1"/>
    <property type="molecule type" value="Genomic_DNA"/>
</dbReference>
<keyword evidence="2" id="KW-1185">Reference proteome</keyword>